<evidence type="ECO:0000256" key="1">
    <source>
        <dbReference type="SAM" id="Phobius"/>
    </source>
</evidence>
<reference evidence="2" key="1">
    <citation type="submission" date="2023-03" db="EMBL/GenBank/DDBJ databases">
        <title>Aeromonas caviae strain AC1520.</title>
        <authorList>
            <person name="Xie T."/>
            <person name="Zhang Q."/>
            <person name="Deng J."/>
            <person name="Li X."/>
        </authorList>
    </citation>
    <scope>NUCLEOTIDE SEQUENCE</scope>
    <source>
        <strain evidence="2">AC1520</strain>
    </source>
</reference>
<gene>
    <name evidence="2" type="ORF">P5S46_01535</name>
</gene>
<dbReference type="EMBL" id="CP120942">
    <property type="protein sequence ID" value="WFF98324.1"/>
    <property type="molecule type" value="Genomic_DNA"/>
</dbReference>
<keyword evidence="1" id="KW-0812">Transmembrane</keyword>
<feature type="transmembrane region" description="Helical" evidence="1">
    <location>
        <begin position="229"/>
        <end position="245"/>
    </location>
</feature>
<feature type="transmembrane region" description="Helical" evidence="1">
    <location>
        <begin position="206"/>
        <end position="223"/>
    </location>
</feature>
<dbReference type="Proteomes" id="UP001218423">
    <property type="component" value="Chromosome"/>
</dbReference>
<evidence type="ECO:0000313" key="3">
    <source>
        <dbReference type="Proteomes" id="UP001218423"/>
    </source>
</evidence>
<feature type="transmembrane region" description="Helical" evidence="1">
    <location>
        <begin position="17"/>
        <end position="36"/>
    </location>
</feature>
<dbReference type="RefSeq" id="WP_277856530.1">
    <property type="nucleotide sequence ID" value="NZ_CP120942.1"/>
</dbReference>
<keyword evidence="1" id="KW-0472">Membrane</keyword>
<accession>A0AAJ5Z9B3</accession>
<feature type="transmembrane region" description="Helical" evidence="1">
    <location>
        <begin position="48"/>
        <end position="69"/>
    </location>
</feature>
<keyword evidence="1" id="KW-1133">Transmembrane helix</keyword>
<organism evidence="2 3">
    <name type="scientific">Aeromonas caviae</name>
    <name type="common">Aeromonas punctata</name>
    <dbReference type="NCBI Taxonomy" id="648"/>
    <lineage>
        <taxon>Bacteria</taxon>
        <taxon>Pseudomonadati</taxon>
        <taxon>Pseudomonadota</taxon>
        <taxon>Gammaproteobacteria</taxon>
        <taxon>Aeromonadales</taxon>
        <taxon>Aeromonadaceae</taxon>
        <taxon>Aeromonas</taxon>
    </lineage>
</organism>
<proteinExistence type="predicted"/>
<name>A0AAJ5Z9B3_AERCA</name>
<protein>
    <submittedName>
        <fullName evidence="2">Uncharacterized protein</fullName>
    </submittedName>
</protein>
<dbReference type="AlphaFoldDB" id="A0AAJ5Z9B3"/>
<evidence type="ECO:0000313" key="2">
    <source>
        <dbReference type="EMBL" id="WFF98324.1"/>
    </source>
</evidence>
<sequence length="259" mass="30049">MLINEIFDDEFTKSRRGLLIIFSIGFLHHLLGISFIDAKISIPGLPEVVASTPGNLTFAYIMFTLYATYRYVLNSGKQFSEVCRLSFSWGVGNFLARWVFSKILTDDNYIVIDEEMDASNNIVRIKSYEEQGFIAYIIGFKLDGFVLEHCWIKLSPTSSPQPKAIVKSLKDMWGFYENSDDLSHDERSAGYIQYSSHRIRSMKIRFTMYLIIAMSNFTCLFRKPRSFDYWTPVILNIALLVWLCYEKMIFISLFHISTS</sequence>